<dbReference type="PANTHER" id="PTHR43396:SF6">
    <property type="entry name" value="ABL201WP"/>
    <property type="match status" value="1"/>
</dbReference>
<dbReference type="Pfam" id="PF00042">
    <property type="entry name" value="Globin"/>
    <property type="match status" value="1"/>
</dbReference>
<feature type="domain" description="Globin" evidence="2">
    <location>
        <begin position="26"/>
        <end position="127"/>
    </location>
</feature>
<dbReference type="GO" id="GO:0071949">
    <property type="term" value="F:FAD binding"/>
    <property type="evidence" value="ECO:0007669"/>
    <property type="project" value="TreeGrafter"/>
</dbReference>
<dbReference type="Gene3D" id="1.10.490.10">
    <property type="entry name" value="Globins"/>
    <property type="match status" value="1"/>
</dbReference>
<reference evidence="3" key="1">
    <citation type="journal article" date="2014" name="Int. J. Syst. Evol. Microbiol.">
        <title>Complete genome sequence of Corynebacterium casei LMG S-19264T (=DSM 44701T), isolated from a smear-ripened cheese.</title>
        <authorList>
            <consortium name="US DOE Joint Genome Institute (JGI-PGF)"/>
            <person name="Walter F."/>
            <person name="Albersmeier A."/>
            <person name="Kalinowski J."/>
            <person name="Ruckert C."/>
        </authorList>
    </citation>
    <scope>NUCLEOTIDE SEQUENCE</scope>
    <source>
        <strain evidence="3">CGMCC 1.7081</strain>
    </source>
</reference>
<dbReference type="EMBL" id="BNAP01000003">
    <property type="protein sequence ID" value="GHG85141.1"/>
    <property type="molecule type" value="Genomic_DNA"/>
</dbReference>
<keyword evidence="1" id="KW-0813">Transport</keyword>
<keyword evidence="4" id="KW-1185">Reference proteome</keyword>
<keyword evidence="1" id="KW-0349">Heme</keyword>
<evidence type="ECO:0000259" key="2">
    <source>
        <dbReference type="Pfam" id="PF00042"/>
    </source>
</evidence>
<keyword evidence="1" id="KW-0561">Oxygen transport</keyword>
<dbReference type="CDD" id="cd01040">
    <property type="entry name" value="Mb-like"/>
    <property type="match status" value="1"/>
</dbReference>
<keyword evidence="1" id="KW-0479">Metal-binding</keyword>
<sequence>MILATTEGLRKTLPLVFGKKAAIADQFFDKVFLTAPEMRQFFPHNYGRRKELFATFLTQVALGAECDGVMEQVAQQLATRHRTLGVRPEHYRVGNQALAEAFKTTLADRLSAEELRRWIDVFTRFNQRLAELAA</sequence>
<dbReference type="SUPFAM" id="SSF46458">
    <property type="entry name" value="Globin-like"/>
    <property type="match status" value="1"/>
</dbReference>
<gene>
    <name evidence="3" type="ORF">GCM10010961_11990</name>
</gene>
<evidence type="ECO:0000313" key="4">
    <source>
        <dbReference type="Proteomes" id="UP000611500"/>
    </source>
</evidence>
<evidence type="ECO:0000256" key="1">
    <source>
        <dbReference type="RuleBase" id="RU000356"/>
    </source>
</evidence>
<dbReference type="AlphaFoldDB" id="A0A8J3H6K0"/>
<dbReference type="GO" id="GO:0020037">
    <property type="term" value="F:heme binding"/>
    <property type="evidence" value="ECO:0007669"/>
    <property type="project" value="InterPro"/>
</dbReference>
<comment type="caution">
    <text evidence="3">The sequence shown here is derived from an EMBL/GenBank/DDBJ whole genome shotgun (WGS) entry which is preliminary data.</text>
</comment>
<comment type="similarity">
    <text evidence="1">Belongs to the globin family.</text>
</comment>
<dbReference type="GO" id="GO:0071500">
    <property type="term" value="P:cellular response to nitrosative stress"/>
    <property type="evidence" value="ECO:0007669"/>
    <property type="project" value="TreeGrafter"/>
</dbReference>
<dbReference type="InterPro" id="IPR012292">
    <property type="entry name" value="Globin/Proto"/>
</dbReference>
<dbReference type="PANTHER" id="PTHR43396">
    <property type="entry name" value="FLAVOHEMOPROTEIN"/>
    <property type="match status" value="1"/>
</dbReference>
<dbReference type="GO" id="GO:0019825">
    <property type="term" value="F:oxygen binding"/>
    <property type="evidence" value="ECO:0007669"/>
    <property type="project" value="InterPro"/>
</dbReference>
<dbReference type="InterPro" id="IPR000971">
    <property type="entry name" value="Globin"/>
</dbReference>
<organism evidence="3 4">
    <name type="scientific">Pseudodonghicola xiamenensis</name>
    <dbReference type="NCBI Taxonomy" id="337702"/>
    <lineage>
        <taxon>Bacteria</taxon>
        <taxon>Pseudomonadati</taxon>
        <taxon>Pseudomonadota</taxon>
        <taxon>Alphaproteobacteria</taxon>
        <taxon>Rhodobacterales</taxon>
        <taxon>Paracoccaceae</taxon>
        <taxon>Pseudodonghicola</taxon>
    </lineage>
</organism>
<dbReference type="GO" id="GO:0005344">
    <property type="term" value="F:oxygen carrier activity"/>
    <property type="evidence" value="ECO:0007669"/>
    <property type="project" value="UniProtKB-KW"/>
</dbReference>
<protein>
    <recommendedName>
        <fullName evidence="2">Globin domain-containing protein</fullName>
    </recommendedName>
</protein>
<evidence type="ECO:0000313" key="3">
    <source>
        <dbReference type="EMBL" id="GHG85141.1"/>
    </source>
</evidence>
<keyword evidence="1" id="KW-0408">Iron</keyword>
<name>A0A8J3H6K0_9RHOB</name>
<dbReference type="GO" id="GO:0046210">
    <property type="term" value="P:nitric oxide catabolic process"/>
    <property type="evidence" value="ECO:0007669"/>
    <property type="project" value="TreeGrafter"/>
</dbReference>
<reference evidence="3" key="2">
    <citation type="submission" date="2020-09" db="EMBL/GenBank/DDBJ databases">
        <authorList>
            <person name="Sun Q."/>
            <person name="Zhou Y."/>
        </authorList>
    </citation>
    <scope>NUCLEOTIDE SEQUENCE</scope>
    <source>
        <strain evidence="3">CGMCC 1.7081</strain>
    </source>
</reference>
<dbReference type="RefSeq" id="WP_229861724.1">
    <property type="nucleotide sequence ID" value="NZ_BNAP01000003.1"/>
</dbReference>
<accession>A0A8J3H6K0</accession>
<dbReference type="InterPro" id="IPR044399">
    <property type="entry name" value="Mb-like_M"/>
</dbReference>
<dbReference type="Proteomes" id="UP000611500">
    <property type="component" value="Unassembled WGS sequence"/>
</dbReference>
<proteinExistence type="inferred from homology"/>
<dbReference type="InterPro" id="IPR009050">
    <property type="entry name" value="Globin-like_sf"/>
</dbReference>
<dbReference type="GO" id="GO:0008941">
    <property type="term" value="F:nitric oxide dioxygenase NAD(P)H activity"/>
    <property type="evidence" value="ECO:0007669"/>
    <property type="project" value="TreeGrafter"/>
</dbReference>